<proteinExistence type="predicted"/>
<name>A0A7Y8XZK3_9FLAO</name>
<reference evidence="2 3" key="1">
    <citation type="submission" date="2020-07" db="EMBL/GenBank/DDBJ databases">
        <authorList>
            <person name="Sun Q."/>
        </authorList>
    </citation>
    <scope>NUCLEOTIDE SEQUENCE [LARGE SCALE GENOMIC DNA]</scope>
    <source>
        <strain evidence="2 3">MAH-1</strain>
    </source>
</reference>
<dbReference type="InterPro" id="IPR032710">
    <property type="entry name" value="NTF2-like_dom_sf"/>
</dbReference>
<evidence type="ECO:0000259" key="1">
    <source>
        <dbReference type="Pfam" id="PF13577"/>
    </source>
</evidence>
<protein>
    <submittedName>
        <fullName evidence="2">Nuclear transport factor 2 family protein</fullName>
    </submittedName>
</protein>
<accession>A0A7Y8XZK3</accession>
<keyword evidence="3" id="KW-1185">Reference proteome</keyword>
<dbReference type="EMBL" id="JACBJI010000001">
    <property type="protein sequence ID" value="NYA69652.1"/>
    <property type="molecule type" value="Genomic_DNA"/>
</dbReference>
<evidence type="ECO:0000313" key="2">
    <source>
        <dbReference type="EMBL" id="NYA69652.1"/>
    </source>
</evidence>
<feature type="domain" description="SnoaL-like" evidence="1">
    <location>
        <begin position="19"/>
        <end position="137"/>
    </location>
</feature>
<dbReference type="AlphaFoldDB" id="A0A7Y8XZK3"/>
<dbReference type="RefSeq" id="WP_176004473.1">
    <property type="nucleotide sequence ID" value="NZ_JABWMI010000003.1"/>
</dbReference>
<evidence type="ECO:0000313" key="3">
    <source>
        <dbReference type="Proteomes" id="UP000535020"/>
    </source>
</evidence>
<dbReference type="Proteomes" id="UP000535020">
    <property type="component" value="Unassembled WGS sequence"/>
</dbReference>
<dbReference type="SUPFAM" id="SSF54427">
    <property type="entry name" value="NTF2-like"/>
    <property type="match status" value="1"/>
</dbReference>
<dbReference type="Gene3D" id="3.10.450.50">
    <property type="match status" value="1"/>
</dbReference>
<dbReference type="Pfam" id="PF13577">
    <property type="entry name" value="SnoaL_4"/>
    <property type="match status" value="1"/>
</dbReference>
<dbReference type="InterPro" id="IPR037401">
    <property type="entry name" value="SnoaL-like"/>
</dbReference>
<comment type="caution">
    <text evidence="2">The sequence shown here is derived from an EMBL/GenBank/DDBJ whole genome shotgun (WGS) entry which is preliminary data.</text>
</comment>
<organism evidence="2 3">
    <name type="scientific">Flavobacterium agri</name>
    <dbReference type="NCBI Taxonomy" id="2743471"/>
    <lineage>
        <taxon>Bacteria</taxon>
        <taxon>Pseudomonadati</taxon>
        <taxon>Bacteroidota</taxon>
        <taxon>Flavobacteriia</taxon>
        <taxon>Flavobacteriales</taxon>
        <taxon>Flavobacteriaceae</taxon>
        <taxon>Flavobacterium</taxon>
    </lineage>
</organism>
<gene>
    <name evidence="2" type="ORF">HZF10_01875</name>
</gene>
<sequence>MEQVITSTEAALASGFAMSAYCRLLDIKKWDSWKDLMAGEATFEFLDISGNRELYFDSPSAFVAATKEYIGTAVTVHHLHNQEILQTGAGSVTVRWSMEDRICFDKGARADFTFFHGFGHYTVTFVKRNDAWLISKLVLSRLAISFR</sequence>